<dbReference type="Proteomes" id="UP000251835">
    <property type="component" value="Unassembled WGS sequence"/>
</dbReference>
<evidence type="ECO:0000259" key="1">
    <source>
        <dbReference type="Pfam" id="PF09949"/>
    </source>
</evidence>
<dbReference type="PANTHER" id="PTHR28208:SF3">
    <property type="entry name" value="PHOSPHATIDATE PHOSPHATASE APP1"/>
    <property type="match status" value="1"/>
</dbReference>
<dbReference type="InterPro" id="IPR052935">
    <property type="entry name" value="Mg2+_PAP"/>
</dbReference>
<gene>
    <name evidence="2" type="ORF">C7377_0763</name>
</gene>
<dbReference type="Pfam" id="PF09949">
    <property type="entry name" value="APP1_cat"/>
    <property type="match status" value="1"/>
</dbReference>
<dbReference type="PANTHER" id="PTHR28208">
    <property type="entry name" value="PHOSPHATIDATE PHOSPHATASE APP1"/>
    <property type="match status" value="1"/>
</dbReference>
<dbReference type="InterPro" id="IPR019236">
    <property type="entry name" value="APP1_cat"/>
</dbReference>
<sequence length="346" mass="39907">MSLRNVLTTIWKQTKDISSEWFDDDPLMIIPFISYANANEVVIRGRVIENEGGLVTEEDGSFQNFINAFRSFETDEARNIDVIITYNGNDYKTQTDNEGYFSLSINDTTIPSTTTAIEWKITNVFLPDYLNEKGNPINDNVKILIPHSQSSLGIITDIDDTVLNSYVDSFLKLRLIYETLFENAHTRTAFDGIGDALQALTGNANGEYTNPIFYLSNSPWNLYSMLHLFLKKNKLPEGPMFLRDFGYKRGKAKHEHIEHKTIQIEYLLRFYKNLSFILIGDATEQDVYVYLKAYKKYPDRIKKIFIRATSKESKNQKIKDLIKENPEANLNLIYHSNEITTLSLKD</sequence>
<dbReference type="AlphaFoldDB" id="A0A7L4URQ0"/>
<dbReference type="RefSeq" id="WP_116495978.1">
    <property type="nucleotide sequence ID" value="NZ_QENZ01000003.1"/>
</dbReference>
<dbReference type="OrthoDB" id="9789875at2"/>
<evidence type="ECO:0000313" key="2">
    <source>
        <dbReference type="EMBL" id="PVX52446.1"/>
    </source>
</evidence>
<dbReference type="GO" id="GO:0008195">
    <property type="term" value="F:phosphatidate phosphatase activity"/>
    <property type="evidence" value="ECO:0007669"/>
    <property type="project" value="InterPro"/>
</dbReference>
<protein>
    <submittedName>
        <fullName evidence="2">Uncharacterized protein DUF2183</fullName>
    </submittedName>
</protein>
<evidence type="ECO:0000313" key="3">
    <source>
        <dbReference type="Proteomes" id="UP000251835"/>
    </source>
</evidence>
<keyword evidence="3" id="KW-1185">Reference proteome</keyword>
<proteinExistence type="predicted"/>
<organism evidence="2 3">
    <name type="scientific">Balneicella halophila</name>
    <dbReference type="NCBI Taxonomy" id="1537566"/>
    <lineage>
        <taxon>Bacteria</taxon>
        <taxon>Pseudomonadati</taxon>
        <taxon>Bacteroidota</taxon>
        <taxon>Bacteroidia</taxon>
        <taxon>Bacteroidales</taxon>
        <taxon>Balneicellaceae</taxon>
        <taxon>Balneicella</taxon>
    </lineage>
</organism>
<feature type="domain" description="Phosphatidate phosphatase APP1 catalytic" evidence="1">
    <location>
        <begin position="153"/>
        <end position="307"/>
    </location>
</feature>
<name>A0A7L4URQ0_BALHA</name>
<comment type="caution">
    <text evidence="2">The sequence shown here is derived from an EMBL/GenBank/DDBJ whole genome shotgun (WGS) entry which is preliminary data.</text>
</comment>
<dbReference type="EMBL" id="QENZ01000003">
    <property type="protein sequence ID" value="PVX52446.1"/>
    <property type="molecule type" value="Genomic_DNA"/>
</dbReference>
<accession>A0A7L4URQ0</accession>
<reference evidence="2 3" key="1">
    <citation type="submission" date="2018-05" db="EMBL/GenBank/DDBJ databases">
        <title>Genomic Encyclopedia of Type Strains, Phase IV (KMG-IV): sequencing the most valuable type-strain genomes for metagenomic binning, comparative biology and taxonomic classification.</title>
        <authorList>
            <person name="Goeker M."/>
        </authorList>
    </citation>
    <scope>NUCLEOTIDE SEQUENCE [LARGE SCALE GENOMIC DNA]</scope>
    <source>
        <strain evidence="2 3">DSM 28579</strain>
    </source>
</reference>